<dbReference type="InterPro" id="IPR002347">
    <property type="entry name" value="SDR_fam"/>
</dbReference>
<evidence type="ECO:0000256" key="9">
    <source>
        <dbReference type="ARBA" id="ARBA00023160"/>
    </source>
</evidence>
<keyword evidence="18" id="KW-1185">Reference proteome</keyword>
<dbReference type="PANTHER" id="PTHR42879:SF2">
    <property type="entry name" value="3-OXOACYL-[ACYL-CARRIER-PROTEIN] REDUCTASE FABG"/>
    <property type="match status" value="1"/>
</dbReference>
<comment type="function">
    <text evidence="1 14">Catalyzes the NADPH-dependent reduction of beta-ketoacyl-ACP substrates to beta-hydroxyacyl-ACP products, the first reductive step in the elongation cycle of fatty acid biosynthesis.</text>
</comment>
<evidence type="ECO:0000256" key="5">
    <source>
        <dbReference type="ARBA" id="ARBA00022832"/>
    </source>
</evidence>
<feature type="active site" description="Proton acceptor" evidence="12">
    <location>
        <position position="154"/>
    </location>
</feature>
<evidence type="ECO:0000256" key="4">
    <source>
        <dbReference type="ARBA" id="ARBA00022516"/>
    </source>
</evidence>
<protein>
    <recommendedName>
        <fullName evidence="14">3-oxoacyl-[acyl-carrier-protein] reductase</fullName>
        <ecNumber evidence="14">1.1.1.100</ecNumber>
    </recommendedName>
</protein>
<dbReference type="PANTHER" id="PTHR42879">
    <property type="entry name" value="3-OXOACYL-(ACYL-CARRIER-PROTEIN) REDUCTASE"/>
    <property type="match status" value="1"/>
</dbReference>
<reference evidence="17 18" key="1">
    <citation type="journal article" date="2020" name="Cell Host Microbe">
        <title>Functional and Genomic Variation between Human-Derived Isolates of Lachnospiraceae Reveals Inter- and Intra-Species Diversity.</title>
        <authorList>
            <person name="Sorbara M.T."/>
            <person name="Littmann E.R."/>
            <person name="Fontana E."/>
            <person name="Moody T.U."/>
            <person name="Kohout C.E."/>
            <person name="Gjonbalaj M."/>
            <person name="Eaton V."/>
            <person name="Seok R."/>
            <person name="Leiner I.M."/>
            <person name="Pamer E.G."/>
        </authorList>
    </citation>
    <scope>NUCLEOTIDE SEQUENCE [LARGE SCALE GENOMIC DNA]</scope>
    <source>
        <strain evidence="17 18">MSK.1.17</strain>
    </source>
</reference>
<dbReference type="EC" id="1.1.1.100" evidence="14"/>
<dbReference type="InterPro" id="IPR011284">
    <property type="entry name" value="3oxo_ACP_reduc"/>
</dbReference>
<evidence type="ECO:0000313" key="18">
    <source>
        <dbReference type="Proteomes" id="UP000669239"/>
    </source>
</evidence>
<dbReference type="CDD" id="cd05333">
    <property type="entry name" value="BKR_SDR_c"/>
    <property type="match status" value="1"/>
</dbReference>
<evidence type="ECO:0000256" key="12">
    <source>
        <dbReference type="PIRSR" id="PIRSR611284-1"/>
    </source>
</evidence>
<keyword evidence="10" id="KW-0753">Steroid metabolism</keyword>
<dbReference type="InterPro" id="IPR050259">
    <property type="entry name" value="SDR"/>
</dbReference>
<reference evidence="16" key="3">
    <citation type="submission" date="2022-01" db="EMBL/GenBank/DDBJ databases">
        <title>Collection of gut derived symbiotic bacterial strains cultured from healthy donors.</title>
        <authorList>
            <person name="Lin H."/>
            <person name="Kohout C."/>
            <person name="Waligurski E."/>
            <person name="Pamer E.G."/>
        </authorList>
    </citation>
    <scope>NUCLEOTIDE SEQUENCE</scope>
    <source>
        <strain evidence="16">DFI.6.55</strain>
    </source>
</reference>
<dbReference type="EMBL" id="JAAITT010000010">
    <property type="protein sequence ID" value="NSJ48841.1"/>
    <property type="molecule type" value="Genomic_DNA"/>
</dbReference>
<feature type="binding site" evidence="13">
    <location>
        <begin position="62"/>
        <end position="63"/>
    </location>
    <ligand>
        <name>NADP(+)</name>
        <dbReference type="ChEBI" id="CHEBI:58349"/>
    </ligand>
</feature>
<dbReference type="Proteomes" id="UP000669239">
    <property type="component" value="Unassembled WGS sequence"/>
</dbReference>
<keyword evidence="4 14" id="KW-0444">Lipid biosynthesis</keyword>
<evidence type="ECO:0000259" key="15">
    <source>
        <dbReference type="SMART" id="SM00822"/>
    </source>
</evidence>
<evidence type="ECO:0000256" key="8">
    <source>
        <dbReference type="ARBA" id="ARBA00023098"/>
    </source>
</evidence>
<keyword evidence="8 14" id="KW-0443">Lipid metabolism</keyword>
<dbReference type="NCBIfam" id="NF004200">
    <property type="entry name" value="PRK05653.1-5"/>
    <property type="match status" value="1"/>
</dbReference>
<dbReference type="InterPro" id="IPR057326">
    <property type="entry name" value="KR_dom"/>
</dbReference>
<accession>A0AAW5BZM6</accession>
<feature type="binding site" evidence="13">
    <location>
        <position position="89"/>
    </location>
    <ligand>
        <name>NADP(+)</name>
        <dbReference type="ChEBI" id="CHEBI:58349"/>
    </ligand>
</feature>
<dbReference type="SUPFAM" id="SSF51735">
    <property type="entry name" value="NAD(P)-binding Rossmann-fold domains"/>
    <property type="match status" value="1"/>
</dbReference>
<dbReference type="Pfam" id="PF13561">
    <property type="entry name" value="adh_short_C2"/>
    <property type="match status" value="1"/>
</dbReference>
<dbReference type="Proteomes" id="UP001299608">
    <property type="component" value="Unassembled WGS sequence"/>
</dbReference>
<evidence type="ECO:0000256" key="2">
    <source>
        <dbReference type="ARBA" id="ARBA00005194"/>
    </source>
</evidence>
<sequence>MLEGKIALVTGASRGIGRQIALTLGAKGAAVIVNYNGSAQKAEEVVKEIEAAGGRAEALQCNVSDFEACGQMMADIVARYGRLDILVNNAGITRDNLLMKMSEEDFDAVINTNLKGVFNCIKHISRQMLKQKAGRIINISSVSGVLGNAGQANYCAAKAGVIGITKSAARELASRGITVNAVAPGFISTEMTDVLSDSIKSSVTEQIPMKKFGETQDIAGAVAFLASEDAKYITGQVLCVDGGMAM</sequence>
<organism evidence="16 19">
    <name type="scientific">Enterocloster aldenensis</name>
    <dbReference type="NCBI Taxonomy" id="358742"/>
    <lineage>
        <taxon>Bacteria</taxon>
        <taxon>Bacillati</taxon>
        <taxon>Bacillota</taxon>
        <taxon>Clostridia</taxon>
        <taxon>Lachnospirales</taxon>
        <taxon>Lachnospiraceae</taxon>
        <taxon>Enterocloster</taxon>
    </lineage>
</organism>
<dbReference type="GO" id="GO:0008202">
    <property type="term" value="P:steroid metabolic process"/>
    <property type="evidence" value="ECO:0007669"/>
    <property type="project" value="UniProtKB-KW"/>
</dbReference>
<gene>
    <name evidence="16" type="primary">fabG</name>
    <name evidence="17" type="ORF">G5B36_09025</name>
    <name evidence="16" type="ORF">L0N08_17975</name>
</gene>
<feature type="binding site" evidence="13">
    <location>
        <position position="187"/>
    </location>
    <ligand>
        <name>NADP(+)</name>
        <dbReference type="ChEBI" id="CHEBI:58349"/>
    </ligand>
</feature>
<dbReference type="RefSeq" id="WP_117561914.1">
    <property type="nucleotide sequence ID" value="NZ_BAABZL010000001.1"/>
</dbReference>
<evidence type="ECO:0000256" key="3">
    <source>
        <dbReference type="ARBA" id="ARBA00006484"/>
    </source>
</evidence>
<dbReference type="PRINTS" id="PR00080">
    <property type="entry name" value="SDRFAMILY"/>
</dbReference>
<comment type="caution">
    <text evidence="16">The sequence shown here is derived from an EMBL/GenBank/DDBJ whole genome shotgun (WGS) entry which is preliminary data.</text>
</comment>
<dbReference type="GO" id="GO:0004316">
    <property type="term" value="F:3-oxoacyl-[acyl-carrier-protein] reductase (NADPH) activity"/>
    <property type="evidence" value="ECO:0007669"/>
    <property type="project" value="UniProtKB-UniRule"/>
</dbReference>
<dbReference type="Gene3D" id="3.40.50.720">
    <property type="entry name" value="NAD(P)-binding Rossmann-like Domain"/>
    <property type="match status" value="1"/>
</dbReference>
<evidence type="ECO:0000313" key="16">
    <source>
        <dbReference type="EMBL" id="MCG4747317.1"/>
    </source>
</evidence>
<dbReference type="GeneID" id="97203523"/>
<dbReference type="FunFam" id="3.40.50.720:FF:000037">
    <property type="entry name" value="3-oxoacyl-[acyl-carrier-protein] reductase FabG"/>
    <property type="match status" value="1"/>
</dbReference>
<dbReference type="PROSITE" id="PS00061">
    <property type="entry name" value="ADH_SHORT"/>
    <property type="match status" value="1"/>
</dbReference>
<comment type="catalytic activity">
    <reaction evidence="11 14">
        <text>a (3R)-hydroxyacyl-[ACP] + NADP(+) = a 3-oxoacyl-[ACP] + NADPH + H(+)</text>
        <dbReference type="Rhea" id="RHEA:17397"/>
        <dbReference type="Rhea" id="RHEA-COMP:9916"/>
        <dbReference type="Rhea" id="RHEA-COMP:9945"/>
        <dbReference type="ChEBI" id="CHEBI:15378"/>
        <dbReference type="ChEBI" id="CHEBI:57783"/>
        <dbReference type="ChEBI" id="CHEBI:58349"/>
        <dbReference type="ChEBI" id="CHEBI:78776"/>
        <dbReference type="ChEBI" id="CHEBI:78827"/>
        <dbReference type="EC" id="1.1.1.100"/>
    </reaction>
</comment>
<evidence type="ECO:0000256" key="14">
    <source>
        <dbReference type="RuleBase" id="RU366074"/>
    </source>
</evidence>
<keyword evidence="5 14" id="KW-0276">Fatty acid metabolism</keyword>
<dbReference type="NCBIfam" id="NF009464">
    <property type="entry name" value="PRK12824.1"/>
    <property type="match status" value="1"/>
</dbReference>
<comment type="similarity">
    <text evidence="3 14">Belongs to the short-chain dehydrogenases/reductases (SDR) family.</text>
</comment>
<reference evidence="17" key="2">
    <citation type="submission" date="2020-02" db="EMBL/GenBank/DDBJ databases">
        <authorList>
            <person name="Littmann E."/>
            <person name="Sorbara M."/>
        </authorList>
    </citation>
    <scope>NUCLEOTIDE SEQUENCE</scope>
    <source>
        <strain evidence="17">MSK.1.17</strain>
    </source>
</reference>
<dbReference type="PRINTS" id="PR00081">
    <property type="entry name" value="GDHRDH"/>
</dbReference>
<dbReference type="SMART" id="SM00822">
    <property type="entry name" value="PKS_KR"/>
    <property type="match status" value="1"/>
</dbReference>
<evidence type="ECO:0000256" key="6">
    <source>
        <dbReference type="ARBA" id="ARBA00022857"/>
    </source>
</evidence>
<evidence type="ECO:0000256" key="11">
    <source>
        <dbReference type="ARBA" id="ARBA00048508"/>
    </source>
</evidence>
<feature type="domain" description="Ketoreductase" evidence="15">
    <location>
        <begin position="5"/>
        <end position="185"/>
    </location>
</feature>
<keyword evidence="7 14" id="KW-0560">Oxidoreductase</keyword>
<comment type="subunit">
    <text evidence="14">Homotetramer.</text>
</comment>
<keyword evidence="6 13" id="KW-0521">NADP</keyword>
<dbReference type="NCBIfam" id="TIGR01830">
    <property type="entry name" value="3oxo_ACP_reduc"/>
    <property type="match status" value="1"/>
</dbReference>
<dbReference type="InterPro" id="IPR020904">
    <property type="entry name" value="Sc_DH/Rdtase_CS"/>
</dbReference>
<evidence type="ECO:0000256" key="13">
    <source>
        <dbReference type="PIRSR" id="PIRSR611284-2"/>
    </source>
</evidence>
<evidence type="ECO:0000313" key="19">
    <source>
        <dbReference type="Proteomes" id="UP001299608"/>
    </source>
</evidence>
<dbReference type="NCBIfam" id="NF005559">
    <property type="entry name" value="PRK07231.1"/>
    <property type="match status" value="1"/>
</dbReference>
<evidence type="ECO:0000256" key="7">
    <source>
        <dbReference type="ARBA" id="ARBA00023002"/>
    </source>
</evidence>
<dbReference type="GO" id="GO:0006633">
    <property type="term" value="P:fatty acid biosynthetic process"/>
    <property type="evidence" value="ECO:0007669"/>
    <property type="project" value="UniProtKB-KW"/>
</dbReference>
<feature type="binding site" evidence="13">
    <location>
        <begin position="11"/>
        <end position="14"/>
    </location>
    <ligand>
        <name>NADP(+)</name>
        <dbReference type="ChEBI" id="CHEBI:58349"/>
    </ligand>
</feature>
<evidence type="ECO:0000256" key="1">
    <source>
        <dbReference type="ARBA" id="ARBA00002607"/>
    </source>
</evidence>
<dbReference type="InterPro" id="IPR036291">
    <property type="entry name" value="NAD(P)-bd_dom_sf"/>
</dbReference>
<feature type="binding site" evidence="13">
    <location>
        <begin position="154"/>
        <end position="158"/>
    </location>
    <ligand>
        <name>NADP(+)</name>
        <dbReference type="ChEBI" id="CHEBI:58349"/>
    </ligand>
</feature>
<proteinExistence type="inferred from homology"/>
<evidence type="ECO:0000313" key="17">
    <source>
        <dbReference type="EMBL" id="NSJ48841.1"/>
    </source>
</evidence>
<dbReference type="EMBL" id="JAKNGE010000023">
    <property type="protein sequence ID" value="MCG4747317.1"/>
    <property type="molecule type" value="Genomic_DNA"/>
</dbReference>
<name>A0AAW5BZM6_9FIRM</name>
<dbReference type="AlphaFoldDB" id="A0AAW5BZM6"/>
<dbReference type="GO" id="GO:0051287">
    <property type="term" value="F:NAD binding"/>
    <property type="evidence" value="ECO:0007669"/>
    <property type="project" value="UniProtKB-UniRule"/>
</dbReference>
<evidence type="ECO:0000256" key="10">
    <source>
        <dbReference type="ARBA" id="ARBA00023221"/>
    </source>
</evidence>
<comment type="pathway">
    <text evidence="2 14">Lipid metabolism; fatty acid biosynthesis.</text>
</comment>
<keyword evidence="9 14" id="KW-0275">Fatty acid biosynthesis</keyword>
<dbReference type="NCBIfam" id="NF009466">
    <property type="entry name" value="PRK12826.1-2"/>
    <property type="match status" value="1"/>
</dbReference>